<sequence length="348" mass="38807">MEAPNGSGKNPCESQGSLSMELPPEQAHSYQLLHSQKRKLLPELDDTDGSSTKKRKVLHEAAQGWIIFRMMIPARRDGCIDHYNLMLKPSYEKDNVDVDFYEAGDGIGIVMVSAKEDSRCSTTHAVRVICTLYSSFLLQMPFKGRYLIRLLVPAAHTKRLIILQTINSHSCKPVIYLTDNVSFLSLGDVIVEVEGYCRHIDEAMQSVYSDLGEFRVDESMVCELKANNGIHPSACGCGSGVRFQRASEILASKPIPLSYIDLIIGEDGANVEHIRKSSQASVYLKPYTLREVTICIVGESYAEVESAKCAIEDLIGKRVLADMVQEQRLVSGPHTSSWERPYKKLSVF</sequence>
<protein>
    <recommendedName>
        <fullName evidence="3">K Homology domain-containing protein</fullName>
    </recommendedName>
</protein>
<feature type="domain" description="K Homology" evidence="3">
    <location>
        <begin position="255"/>
        <end position="313"/>
    </location>
</feature>
<gene>
    <name evidence="4" type="ORF">CCAM_LOCUS38079</name>
</gene>
<dbReference type="AlphaFoldDB" id="A0A484N5B1"/>
<dbReference type="Proteomes" id="UP000595140">
    <property type="component" value="Unassembled WGS sequence"/>
</dbReference>
<evidence type="ECO:0000256" key="1">
    <source>
        <dbReference type="PROSITE-ProRule" id="PRU00117"/>
    </source>
</evidence>
<dbReference type="InterPro" id="IPR004088">
    <property type="entry name" value="KH_dom_type_1"/>
</dbReference>
<keyword evidence="5" id="KW-1185">Reference proteome</keyword>
<reference evidence="4 5" key="1">
    <citation type="submission" date="2018-04" db="EMBL/GenBank/DDBJ databases">
        <authorList>
            <person name="Vogel A."/>
        </authorList>
    </citation>
    <scope>NUCLEOTIDE SEQUENCE [LARGE SCALE GENOMIC DNA]</scope>
</reference>
<evidence type="ECO:0000256" key="2">
    <source>
        <dbReference type="SAM" id="MobiDB-lite"/>
    </source>
</evidence>
<evidence type="ECO:0000313" key="5">
    <source>
        <dbReference type="Proteomes" id="UP000595140"/>
    </source>
</evidence>
<dbReference type="GO" id="GO:0003723">
    <property type="term" value="F:RNA binding"/>
    <property type="evidence" value="ECO:0007669"/>
    <property type="project" value="UniProtKB-UniRule"/>
</dbReference>
<name>A0A484N5B1_9ASTE</name>
<dbReference type="SUPFAM" id="SSF54791">
    <property type="entry name" value="Eukaryotic type KH-domain (KH-domain type I)"/>
    <property type="match status" value="1"/>
</dbReference>
<feature type="region of interest" description="Disordered" evidence="2">
    <location>
        <begin position="1"/>
        <end position="29"/>
    </location>
</feature>
<dbReference type="EMBL" id="OOIL02005938">
    <property type="protein sequence ID" value="VFQ96303.1"/>
    <property type="molecule type" value="Genomic_DNA"/>
</dbReference>
<keyword evidence="1" id="KW-0694">RNA-binding</keyword>
<dbReference type="PROSITE" id="PS50084">
    <property type="entry name" value="KH_TYPE_1"/>
    <property type="match status" value="1"/>
</dbReference>
<dbReference type="InterPro" id="IPR036612">
    <property type="entry name" value="KH_dom_type_1_sf"/>
</dbReference>
<organism evidence="4 5">
    <name type="scientific">Cuscuta campestris</name>
    <dbReference type="NCBI Taxonomy" id="132261"/>
    <lineage>
        <taxon>Eukaryota</taxon>
        <taxon>Viridiplantae</taxon>
        <taxon>Streptophyta</taxon>
        <taxon>Embryophyta</taxon>
        <taxon>Tracheophyta</taxon>
        <taxon>Spermatophyta</taxon>
        <taxon>Magnoliopsida</taxon>
        <taxon>eudicotyledons</taxon>
        <taxon>Gunneridae</taxon>
        <taxon>Pentapetalae</taxon>
        <taxon>asterids</taxon>
        <taxon>lamiids</taxon>
        <taxon>Solanales</taxon>
        <taxon>Convolvulaceae</taxon>
        <taxon>Cuscuteae</taxon>
        <taxon>Cuscuta</taxon>
        <taxon>Cuscuta subgen. Grammica</taxon>
        <taxon>Cuscuta sect. Cleistogrammica</taxon>
    </lineage>
</organism>
<dbReference type="Pfam" id="PF00013">
    <property type="entry name" value="KH_1"/>
    <property type="match status" value="1"/>
</dbReference>
<dbReference type="Gene3D" id="3.30.1370.10">
    <property type="entry name" value="K Homology domain, type 1"/>
    <property type="match status" value="1"/>
</dbReference>
<evidence type="ECO:0000259" key="3">
    <source>
        <dbReference type="Pfam" id="PF00013"/>
    </source>
</evidence>
<evidence type="ECO:0000313" key="4">
    <source>
        <dbReference type="EMBL" id="VFQ96303.1"/>
    </source>
</evidence>
<proteinExistence type="predicted"/>
<accession>A0A484N5B1</accession>